<name>A0AAD4HFV9_9AGAM</name>
<organism evidence="1 2">
    <name type="scientific">Suillus fuscotomentosus</name>
    <dbReference type="NCBI Taxonomy" id="1912939"/>
    <lineage>
        <taxon>Eukaryota</taxon>
        <taxon>Fungi</taxon>
        <taxon>Dikarya</taxon>
        <taxon>Basidiomycota</taxon>
        <taxon>Agaricomycotina</taxon>
        <taxon>Agaricomycetes</taxon>
        <taxon>Agaricomycetidae</taxon>
        <taxon>Boletales</taxon>
        <taxon>Suillineae</taxon>
        <taxon>Suillaceae</taxon>
        <taxon>Suillus</taxon>
    </lineage>
</organism>
<reference evidence="1" key="1">
    <citation type="journal article" date="2020" name="New Phytol.">
        <title>Comparative genomics reveals dynamic genome evolution in host specialist ectomycorrhizal fungi.</title>
        <authorList>
            <person name="Lofgren L.A."/>
            <person name="Nguyen N.H."/>
            <person name="Vilgalys R."/>
            <person name="Ruytinx J."/>
            <person name="Liao H.L."/>
            <person name="Branco S."/>
            <person name="Kuo A."/>
            <person name="LaButti K."/>
            <person name="Lipzen A."/>
            <person name="Andreopoulos W."/>
            <person name="Pangilinan J."/>
            <person name="Riley R."/>
            <person name="Hundley H."/>
            <person name="Na H."/>
            <person name="Barry K."/>
            <person name="Grigoriev I.V."/>
            <person name="Stajich J.E."/>
            <person name="Kennedy P.G."/>
        </authorList>
    </citation>
    <scope>NUCLEOTIDE SEQUENCE</scope>
    <source>
        <strain evidence="1">FC203</strain>
    </source>
</reference>
<keyword evidence="2" id="KW-1185">Reference proteome</keyword>
<gene>
    <name evidence="1" type="ORF">F5891DRAFT_984830</name>
</gene>
<dbReference type="EMBL" id="JABBWK010000076">
    <property type="protein sequence ID" value="KAG1894671.1"/>
    <property type="molecule type" value="Genomic_DNA"/>
</dbReference>
<proteinExistence type="predicted"/>
<dbReference type="RefSeq" id="XP_041220247.1">
    <property type="nucleotide sequence ID" value="XM_041377502.1"/>
</dbReference>
<dbReference type="Proteomes" id="UP001195769">
    <property type="component" value="Unassembled WGS sequence"/>
</dbReference>
<accession>A0AAD4HFV9</accession>
<comment type="caution">
    <text evidence="1">The sequence shown here is derived from an EMBL/GenBank/DDBJ whole genome shotgun (WGS) entry which is preliminary data.</text>
</comment>
<sequence>MKTSNSHNAQAVLVLSKWLQRETSKLEVITRIVISVDKLVWGLNTTNINVPKYHLTEPPLRPAMLCDHDDLVVVMNLVANDEHIGLIGPAGMGNNSLMNAILNELSWSPAVLLKKWDNQYTKVLDQYYGSACIELMAYNTWSRGDCICV</sequence>
<protein>
    <submittedName>
        <fullName evidence="1">Uncharacterized protein</fullName>
    </submittedName>
</protein>
<evidence type="ECO:0000313" key="2">
    <source>
        <dbReference type="Proteomes" id="UP001195769"/>
    </source>
</evidence>
<dbReference type="AlphaFoldDB" id="A0AAD4HFV9"/>
<evidence type="ECO:0000313" key="1">
    <source>
        <dbReference type="EMBL" id="KAG1894671.1"/>
    </source>
</evidence>
<dbReference type="GeneID" id="64671800"/>